<dbReference type="InterPro" id="IPR018114">
    <property type="entry name" value="TRYPSIN_HIS"/>
</dbReference>
<dbReference type="GO" id="GO:0004252">
    <property type="term" value="F:serine-type endopeptidase activity"/>
    <property type="evidence" value="ECO:0007669"/>
    <property type="project" value="InterPro"/>
</dbReference>
<dbReference type="Proteomes" id="UP000622552">
    <property type="component" value="Unassembled WGS sequence"/>
</dbReference>
<evidence type="ECO:0000313" key="3">
    <source>
        <dbReference type="EMBL" id="MBG6137348.1"/>
    </source>
</evidence>
<dbReference type="SUPFAM" id="SSF50494">
    <property type="entry name" value="Trypsin-like serine proteases"/>
    <property type="match status" value="1"/>
</dbReference>
<proteinExistence type="predicted"/>
<evidence type="ECO:0000313" key="4">
    <source>
        <dbReference type="Proteomes" id="UP000622552"/>
    </source>
</evidence>
<dbReference type="PROSITE" id="PS00134">
    <property type="entry name" value="TRYPSIN_HIS"/>
    <property type="match status" value="1"/>
</dbReference>
<keyword evidence="1 2" id="KW-0732">Signal</keyword>
<feature type="chain" id="PRO_5035325562" description="V8-like Glu-specific endopeptidase" evidence="2">
    <location>
        <begin position="32"/>
        <end position="256"/>
    </location>
</feature>
<gene>
    <name evidence="3" type="ORF">IW245_003542</name>
</gene>
<dbReference type="PANTHER" id="PTHR15462">
    <property type="entry name" value="SERINE PROTEASE"/>
    <property type="match status" value="1"/>
</dbReference>
<dbReference type="RefSeq" id="WP_197004226.1">
    <property type="nucleotide sequence ID" value="NZ_BONS01000020.1"/>
</dbReference>
<evidence type="ECO:0000256" key="2">
    <source>
        <dbReference type="SAM" id="SignalP"/>
    </source>
</evidence>
<evidence type="ECO:0000256" key="1">
    <source>
        <dbReference type="ARBA" id="ARBA00022729"/>
    </source>
</evidence>
<dbReference type="InterPro" id="IPR009003">
    <property type="entry name" value="Peptidase_S1_PA"/>
</dbReference>
<reference evidence="3" key="1">
    <citation type="submission" date="2020-11" db="EMBL/GenBank/DDBJ databases">
        <title>Sequencing the genomes of 1000 actinobacteria strains.</title>
        <authorList>
            <person name="Klenk H.-P."/>
        </authorList>
    </citation>
    <scope>NUCLEOTIDE SEQUENCE</scope>
    <source>
        <strain evidence="3">DSM 45356</strain>
    </source>
</reference>
<dbReference type="GO" id="GO:0006508">
    <property type="term" value="P:proteolysis"/>
    <property type="evidence" value="ECO:0007669"/>
    <property type="project" value="InterPro"/>
</dbReference>
<dbReference type="InterPro" id="IPR050966">
    <property type="entry name" value="Glutamyl_endopeptidase"/>
</dbReference>
<dbReference type="PANTHER" id="PTHR15462:SF19">
    <property type="entry name" value="PEPTIDASE S1 DOMAIN-CONTAINING PROTEIN"/>
    <property type="match status" value="1"/>
</dbReference>
<name>A0A8J7GIZ1_9ACTN</name>
<keyword evidence="4" id="KW-1185">Reference proteome</keyword>
<dbReference type="EMBL" id="JADOUF010000001">
    <property type="protein sequence ID" value="MBG6137348.1"/>
    <property type="molecule type" value="Genomic_DNA"/>
</dbReference>
<feature type="signal peptide" evidence="2">
    <location>
        <begin position="1"/>
        <end position="31"/>
    </location>
</feature>
<dbReference type="Pfam" id="PF13365">
    <property type="entry name" value="Trypsin_2"/>
    <property type="match status" value="1"/>
</dbReference>
<protein>
    <recommendedName>
        <fullName evidence="5">V8-like Glu-specific endopeptidase</fullName>
    </recommendedName>
</protein>
<sequence length="256" mass="27252">MVQRHRRPARYPRLRLALLAMALLVPSAVVAASAPLSESAPRATRASAPSSPAATARLAEHAVGALFTADGARGCTASVVHSPARNLVLTAAHCVNDQDVFFVPAYHDGQRPEGTWKVVDQVLDERWDDGDDPDFDLAFLVVRDTDGDRQVEDVAGALELGTGGPYEQPVRMTAYPADLDHPISCDGRSERWSATQLTITCPGFTEGTSGGPWVTAAGTVVGLIGGYERGGYSDDVSYSPYLGPDVAALYQRATTR</sequence>
<comment type="caution">
    <text evidence="3">The sequence shown here is derived from an EMBL/GenBank/DDBJ whole genome shotgun (WGS) entry which is preliminary data.</text>
</comment>
<dbReference type="AlphaFoldDB" id="A0A8J7GIZ1"/>
<dbReference type="InterPro" id="IPR043504">
    <property type="entry name" value="Peptidase_S1_PA_chymotrypsin"/>
</dbReference>
<accession>A0A8J7GIZ1</accession>
<dbReference type="Gene3D" id="2.40.10.10">
    <property type="entry name" value="Trypsin-like serine proteases"/>
    <property type="match status" value="2"/>
</dbReference>
<evidence type="ECO:0008006" key="5">
    <source>
        <dbReference type="Google" id="ProtNLM"/>
    </source>
</evidence>
<organism evidence="3 4">
    <name type="scientific">Longispora fulva</name>
    <dbReference type="NCBI Taxonomy" id="619741"/>
    <lineage>
        <taxon>Bacteria</taxon>
        <taxon>Bacillati</taxon>
        <taxon>Actinomycetota</taxon>
        <taxon>Actinomycetes</taxon>
        <taxon>Micromonosporales</taxon>
        <taxon>Micromonosporaceae</taxon>
        <taxon>Longispora</taxon>
    </lineage>
</organism>